<gene>
    <name evidence="1" type="ORF">Amon02_000459500</name>
</gene>
<proteinExistence type="predicted"/>
<evidence type="ECO:0000313" key="1">
    <source>
        <dbReference type="EMBL" id="GME80748.1"/>
    </source>
</evidence>
<sequence length="294" mass="34228">MVENSDNSDSQSPSFPHHTDQSQGQVQGHSHGQGQTTAKHGKTHVKFKRNRSVRACQTCSKRKVRCDVMKKDYPNEKCTNCKEFGIECILVEKRKKRTKAQIEADKLVELEKLRETTGMNDEEYEKQKELIKAARLTKQHRKRKKKDKSNEDEENEKAAETGNNNNDQNTATITVKQETNGSPSYQSQQPIPRISRLEDRSIKIDQRAILDREINARQMSEFIKVISTMTDIRYPMTEYYSRNGKMMTIGEFLSKETLISLQCSQCFTIPEESKSWEYINAYFERFHILFPCRV</sequence>
<dbReference type="Proteomes" id="UP001165064">
    <property type="component" value="Unassembled WGS sequence"/>
</dbReference>
<comment type="caution">
    <text evidence="1">The sequence shown here is derived from an EMBL/GenBank/DDBJ whole genome shotgun (WGS) entry which is preliminary data.</text>
</comment>
<keyword evidence="2" id="KW-1185">Reference proteome</keyword>
<protein>
    <submittedName>
        <fullName evidence="1">Unnamed protein product</fullName>
    </submittedName>
</protein>
<reference evidence="1" key="1">
    <citation type="submission" date="2023-04" db="EMBL/GenBank/DDBJ databases">
        <title>Ambrosiozyma monospora NBRC 10751.</title>
        <authorList>
            <person name="Ichikawa N."/>
            <person name="Sato H."/>
            <person name="Tonouchi N."/>
        </authorList>
    </citation>
    <scope>NUCLEOTIDE SEQUENCE</scope>
    <source>
        <strain evidence="1">NBRC 10751</strain>
    </source>
</reference>
<accession>A0ACB5T3M5</accession>
<organism evidence="1 2">
    <name type="scientific">Ambrosiozyma monospora</name>
    <name type="common">Yeast</name>
    <name type="synonym">Endomycopsis monosporus</name>
    <dbReference type="NCBI Taxonomy" id="43982"/>
    <lineage>
        <taxon>Eukaryota</taxon>
        <taxon>Fungi</taxon>
        <taxon>Dikarya</taxon>
        <taxon>Ascomycota</taxon>
        <taxon>Saccharomycotina</taxon>
        <taxon>Pichiomycetes</taxon>
        <taxon>Pichiales</taxon>
        <taxon>Pichiaceae</taxon>
        <taxon>Ambrosiozyma</taxon>
    </lineage>
</organism>
<evidence type="ECO:0000313" key="2">
    <source>
        <dbReference type="Proteomes" id="UP001165064"/>
    </source>
</evidence>
<name>A0ACB5T3M5_AMBMO</name>
<dbReference type="EMBL" id="BSXS01003191">
    <property type="protein sequence ID" value="GME80748.1"/>
    <property type="molecule type" value="Genomic_DNA"/>
</dbReference>